<dbReference type="GO" id="GO:0004722">
    <property type="term" value="F:protein serine/threonine phosphatase activity"/>
    <property type="evidence" value="ECO:0007669"/>
    <property type="project" value="InterPro"/>
</dbReference>
<evidence type="ECO:0000313" key="2">
    <source>
        <dbReference type="EMBL" id="CCA25897.1"/>
    </source>
</evidence>
<dbReference type="InterPro" id="IPR036457">
    <property type="entry name" value="PPM-type-like_dom_sf"/>
</dbReference>
<sequence length="382" mass="42150">MGCILVHTASSDSSDEETASNASQKPSNFTYCAPILTLWPQKAKSSPTRPSHPQTYFGGGVPGVALTEDQVDSPQFTGANAEGFQSFNGKLRWGSCSRAGKDSLLRRKENQDSFCVSDGLSQWNATLFIVLDGHGPQGAFVSHFVREEYRKHITQALLPVNTGTPHDPKRFLIDAFKEAAKSVSDRLLQHNELDISISGTTATAVLVAGEYCIFANIGDSRSVLAHTESYRSYKLFYETQDHKPDLQPERLRIEANQGRVFEWGSYRVWVQDIDMPGLAMSRSFGDGIARTVGVISEPDVTCQSLVEGREGSSIPQSFVVLASDGVWEFMSSEECVICVATCILSFHMTPQETCDTLVAEAVRRWEEEEDVIDDITAIVIYL</sequence>
<dbReference type="PANTHER" id="PTHR47992">
    <property type="entry name" value="PROTEIN PHOSPHATASE"/>
    <property type="match status" value="1"/>
</dbReference>
<organism evidence="2">
    <name type="scientific">Albugo laibachii Nc14</name>
    <dbReference type="NCBI Taxonomy" id="890382"/>
    <lineage>
        <taxon>Eukaryota</taxon>
        <taxon>Sar</taxon>
        <taxon>Stramenopiles</taxon>
        <taxon>Oomycota</taxon>
        <taxon>Peronosporomycetes</taxon>
        <taxon>Albuginales</taxon>
        <taxon>Albuginaceae</taxon>
        <taxon>Albugo</taxon>
    </lineage>
</organism>
<dbReference type="SUPFAM" id="SSF81606">
    <property type="entry name" value="PP2C-like"/>
    <property type="match status" value="1"/>
</dbReference>
<dbReference type="Gene3D" id="3.60.40.10">
    <property type="entry name" value="PPM-type phosphatase domain"/>
    <property type="match status" value="1"/>
</dbReference>
<name>F0WWS0_9STRA</name>
<dbReference type="EMBL" id="FR824375">
    <property type="protein sequence ID" value="CCA25897.1"/>
    <property type="molecule type" value="Genomic_DNA"/>
</dbReference>
<dbReference type="CDD" id="cd00143">
    <property type="entry name" value="PP2Cc"/>
    <property type="match status" value="1"/>
</dbReference>
<reference evidence="2" key="1">
    <citation type="journal article" date="2011" name="PLoS Biol.">
        <title>Gene gain and loss during evolution of obligate parasitism in the white rust pathogen of Arabidopsis thaliana.</title>
        <authorList>
            <person name="Kemen E."/>
            <person name="Gardiner A."/>
            <person name="Schultz-Larsen T."/>
            <person name="Kemen A.C."/>
            <person name="Balmuth A.L."/>
            <person name="Robert-Seilaniantz A."/>
            <person name="Bailey K."/>
            <person name="Holub E."/>
            <person name="Studholme D.J."/>
            <person name="Maclean D."/>
            <person name="Jones J.D."/>
        </authorList>
    </citation>
    <scope>NUCLEOTIDE SEQUENCE</scope>
</reference>
<dbReference type="InterPro" id="IPR015655">
    <property type="entry name" value="PP2C"/>
</dbReference>
<accession>F0WWS0</accession>
<dbReference type="Pfam" id="PF00481">
    <property type="entry name" value="PP2C"/>
    <property type="match status" value="1"/>
</dbReference>
<dbReference type="AlphaFoldDB" id="F0WWS0"/>
<dbReference type="SMART" id="SM00332">
    <property type="entry name" value="PP2Cc"/>
    <property type="match status" value="1"/>
</dbReference>
<proteinExistence type="predicted"/>
<gene>
    <name evidence="2" type="primary">AlNc14C330G10684</name>
    <name evidence="2" type="ORF">ALNC14_120410</name>
</gene>
<protein>
    <submittedName>
        <fullName evidence="2">Protein phosphatase 2C putative</fullName>
    </submittedName>
</protein>
<dbReference type="InterPro" id="IPR001932">
    <property type="entry name" value="PPM-type_phosphatase-like_dom"/>
</dbReference>
<evidence type="ECO:0000259" key="1">
    <source>
        <dbReference type="PROSITE" id="PS51746"/>
    </source>
</evidence>
<dbReference type="PROSITE" id="PS51746">
    <property type="entry name" value="PPM_2"/>
    <property type="match status" value="1"/>
</dbReference>
<feature type="domain" description="PPM-type phosphatase" evidence="1">
    <location>
        <begin position="92"/>
        <end position="382"/>
    </location>
</feature>
<reference evidence="2" key="2">
    <citation type="submission" date="2011-02" db="EMBL/GenBank/DDBJ databases">
        <authorList>
            <person name="MacLean D."/>
        </authorList>
    </citation>
    <scope>NUCLEOTIDE SEQUENCE</scope>
</reference>
<dbReference type="HOGENOM" id="CLU_013173_6_1_1"/>